<reference evidence="2" key="1">
    <citation type="submission" date="2018-05" db="EMBL/GenBank/DDBJ databases">
        <title>Draft genome of Mucuna pruriens seed.</title>
        <authorList>
            <person name="Nnadi N.E."/>
            <person name="Vos R."/>
            <person name="Hasami M.H."/>
            <person name="Devisetty U.K."/>
            <person name="Aguiy J.C."/>
        </authorList>
    </citation>
    <scope>NUCLEOTIDE SEQUENCE [LARGE SCALE GENOMIC DNA]</scope>
    <source>
        <strain evidence="2">JCA_2017</strain>
    </source>
</reference>
<name>A0A371F0C7_MUCPR</name>
<dbReference type="AlphaFoldDB" id="A0A371F0C7"/>
<feature type="region of interest" description="Disordered" evidence="1">
    <location>
        <begin position="1"/>
        <end position="67"/>
    </location>
</feature>
<evidence type="ECO:0000256" key="1">
    <source>
        <dbReference type="SAM" id="MobiDB-lite"/>
    </source>
</evidence>
<dbReference type="EMBL" id="QJKJ01011226">
    <property type="protein sequence ID" value="RDX71731.1"/>
    <property type="molecule type" value="Genomic_DNA"/>
</dbReference>
<keyword evidence="3" id="KW-1185">Reference proteome</keyword>
<gene>
    <name evidence="2" type="ORF">CR513_48872</name>
</gene>
<feature type="non-terminal residue" evidence="2">
    <location>
        <position position="1"/>
    </location>
</feature>
<comment type="caution">
    <text evidence="2">The sequence shown here is derived from an EMBL/GenBank/DDBJ whole genome shotgun (WGS) entry which is preliminary data.</text>
</comment>
<evidence type="ECO:0000313" key="3">
    <source>
        <dbReference type="Proteomes" id="UP000257109"/>
    </source>
</evidence>
<feature type="compositionally biased region" description="Basic and acidic residues" evidence="1">
    <location>
        <begin position="34"/>
        <end position="61"/>
    </location>
</feature>
<proteinExistence type="predicted"/>
<feature type="compositionally biased region" description="Basic and acidic residues" evidence="1">
    <location>
        <begin position="1"/>
        <end position="11"/>
    </location>
</feature>
<evidence type="ECO:0000313" key="2">
    <source>
        <dbReference type="EMBL" id="RDX71731.1"/>
    </source>
</evidence>
<organism evidence="2 3">
    <name type="scientific">Mucuna pruriens</name>
    <name type="common">Velvet bean</name>
    <name type="synonym">Dolichos pruriens</name>
    <dbReference type="NCBI Taxonomy" id="157652"/>
    <lineage>
        <taxon>Eukaryota</taxon>
        <taxon>Viridiplantae</taxon>
        <taxon>Streptophyta</taxon>
        <taxon>Embryophyta</taxon>
        <taxon>Tracheophyta</taxon>
        <taxon>Spermatophyta</taxon>
        <taxon>Magnoliopsida</taxon>
        <taxon>eudicotyledons</taxon>
        <taxon>Gunneridae</taxon>
        <taxon>Pentapetalae</taxon>
        <taxon>rosids</taxon>
        <taxon>fabids</taxon>
        <taxon>Fabales</taxon>
        <taxon>Fabaceae</taxon>
        <taxon>Papilionoideae</taxon>
        <taxon>50 kb inversion clade</taxon>
        <taxon>NPAAA clade</taxon>
        <taxon>indigoferoid/millettioid clade</taxon>
        <taxon>Phaseoleae</taxon>
        <taxon>Mucuna</taxon>
    </lineage>
</organism>
<dbReference type="Proteomes" id="UP000257109">
    <property type="component" value="Unassembled WGS sequence"/>
</dbReference>
<accession>A0A371F0C7</accession>
<protein>
    <submittedName>
        <fullName evidence="2">Uncharacterized protein</fullName>
    </submittedName>
</protein>
<sequence>MSNSTRADRETNLGGTPEPVRPKRKCEIPNQPEGRAKEKPAMMPNMRRDEGRGADRNREETPGIEVS</sequence>